<keyword evidence="5" id="KW-1185">Reference proteome</keyword>
<name>A0A9P4H7I0_9PLEO</name>
<feature type="domain" description="Nephrocystin 3-like N-terminal" evidence="3">
    <location>
        <begin position="392"/>
        <end position="554"/>
    </location>
</feature>
<comment type="caution">
    <text evidence="4">The sequence shown here is derived from an EMBL/GenBank/DDBJ whole genome shotgun (WGS) entry which is preliminary data.</text>
</comment>
<dbReference type="InterPro" id="IPR056884">
    <property type="entry name" value="NPHP3-like_N"/>
</dbReference>
<feature type="domain" description="DUF7708" evidence="2">
    <location>
        <begin position="204"/>
        <end position="270"/>
    </location>
</feature>
<dbReference type="OrthoDB" id="61900at2759"/>
<dbReference type="EMBL" id="ML978210">
    <property type="protein sequence ID" value="KAF2028629.1"/>
    <property type="molecule type" value="Genomic_DNA"/>
</dbReference>
<dbReference type="Pfam" id="PF24883">
    <property type="entry name" value="NPHP3_N"/>
    <property type="match status" value="1"/>
</dbReference>
<accession>A0A9P4H7I0</accession>
<evidence type="ECO:0000313" key="4">
    <source>
        <dbReference type="EMBL" id="KAF2028629.1"/>
    </source>
</evidence>
<proteinExistence type="predicted"/>
<protein>
    <submittedName>
        <fullName evidence="4">Uncharacterized protein</fullName>
    </submittedName>
</protein>
<dbReference type="AlphaFoldDB" id="A0A9P4H7I0"/>
<dbReference type="Proteomes" id="UP000799777">
    <property type="component" value="Unassembled WGS sequence"/>
</dbReference>
<keyword evidence="1" id="KW-0677">Repeat</keyword>
<evidence type="ECO:0000259" key="3">
    <source>
        <dbReference type="Pfam" id="PF24883"/>
    </source>
</evidence>
<sequence>MARMISKPLRVIRRQASFQHLQAILPWSGDYAALQPAALTLGPHPQPIVHSISGISNLVAPAKCAFACQSAREPCSKTCCSTDEEMRYGEVEENELNRNTSFENGIARRTTAEALDLITRPETQTLSHSAWYEPGRDFCFYAAAHDACRATKTRLKALDLKVDEFESINSARGLDVLLQKIQQTTEAQEQASKRHPVMKKAGHFVEIFSEFVTRTSGIIELLVPQSPEYRMTYGVLLLVFKTVFKRKETQESLLAYIQKLSIQLPIVDFYGKRIEAKVEKLHELTEAAHVAQQADIKELLESTGQVVGRLYEDLTQSMTAFGSCLTLFDARIEKIAQQSSSIHNFQAVNHSLALAEVLLPTASTAGEQISLVRKRHFDLSPKDHWYENGVLEAFNNWSAYGRIELLWIGDRSGNQGTWVTEMSIDLIDALRMQDLTLLHVFCDMTDKPITATTLMKRLIAQLLDCHPDIPFRQPRTYNVRRFRDANTFTRLWTIFEALVSELTSSVFVLIDRIERIDANPDSDRGGRANLSHQLLPYLMGLASEAEHVSVIVTSTYEPPKGLIGEVELRYFYRDTRKSRGKRER</sequence>
<gene>
    <name evidence="4" type="ORF">EK21DRAFT_90449</name>
</gene>
<evidence type="ECO:0000259" key="2">
    <source>
        <dbReference type="Pfam" id="PF24809"/>
    </source>
</evidence>
<organism evidence="4 5">
    <name type="scientific">Setomelanomma holmii</name>
    <dbReference type="NCBI Taxonomy" id="210430"/>
    <lineage>
        <taxon>Eukaryota</taxon>
        <taxon>Fungi</taxon>
        <taxon>Dikarya</taxon>
        <taxon>Ascomycota</taxon>
        <taxon>Pezizomycotina</taxon>
        <taxon>Dothideomycetes</taxon>
        <taxon>Pleosporomycetidae</taxon>
        <taxon>Pleosporales</taxon>
        <taxon>Pleosporineae</taxon>
        <taxon>Phaeosphaeriaceae</taxon>
        <taxon>Setomelanomma</taxon>
    </lineage>
</organism>
<dbReference type="InterPro" id="IPR056125">
    <property type="entry name" value="DUF7708"/>
</dbReference>
<evidence type="ECO:0000256" key="1">
    <source>
        <dbReference type="ARBA" id="ARBA00022737"/>
    </source>
</evidence>
<reference evidence="4" key="1">
    <citation type="journal article" date="2020" name="Stud. Mycol.">
        <title>101 Dothideomycetes genomes: a test case for predicting lifestyles and emergence of pathogens.</title>
        <authorList>
            <person name="Haridas S."/>
            <person name="Albert R."/>
            <person name="Binder M."/>
            <person name="Bloem J."/>
            <person name="Labutti K."/>
            <person name="Salamov A."/>
            <person name="Andreopoulos B."/>
            <person name="Baker S."/>
            <person name="Barry K."/>
            <person name="Bills G."/>
            <person name="Bluhm B."/>
            <person name="Cannon C."/>
            <person name="Castanera R."/>
            <person name="Culley D."/>
            <person name="Daum C."/>
            <person name="Ezra D."/>
            <person name="Gonzalez J."/>
            <person name="Henrissat B."/>
            <person name="Kuo A."/>
            <person name="Liang C."/>
            <person name="Lipzen A."/>
            <person name="Lutzoni F."/>
            <person name="Magnuson J."/>
            <person name="Mondo S."/>
            <person name="Nolan M."/>
            <person name="Ohm R."/>
            <person name="Pangilinan J."/>
            <person name="Park H.-J."/>
            <person name="Ramirez L."/>
            <person name="Alfaro M."/>
            <person name="Sun H."/>
            <person name="Tritt A."/>
            <person name="Yoshinaga Y."/>
            <person name="Zwiers L.-H."/>
            <person name="Turgeon B."/>
            <person name="Goodwin S."/>
            <person name="Spatafora J."/>
            <person name="Crous P."/>
            <person name="Grigoriev I."/>
        </authorList>
    </citation>
    <scope>NUCLEOTIDE SEQUENCE</scope>
    <source>
        <strain evidence="4">CBS 110217</strain>
    </source>
</reference>
<evidence type="ECO:0000313" key="5">
    <source>
        <dbReference type="Proteomes" id="UP000799777"/>
    </source>
</evidence>
<dbReference type="Pfam" id="PF24809">
    <property type="entry name" value="DUF7708"/>
    <property type="match status" value="1"/>
</dbReference>